<keyword evidence="3" id="KW-0804">Transcription</keyword>
<gene>
    <name evidence="5" type="ORF">GCM10025869_21490</name>
</gene>
<reference evidence="6" key="1">
    <citation type="journal article" date="2019" name="Int. J. Syst. Evol. Microbiol.">
        <title>The Global Catalogue of Microorganisms (GCM) 10K type strain sequencing project: providing services to taxonomists for standard genome sequencing and annotation.</title>
        <authorList>
            <consortium name="The Broad Institute Genomics Platform"/>
            <consortium name="The Broad Institute Genome Sequencing Center for Infectious Disease"/>
            <person name="Wu L."/>
            <person name="Ma J."/>
        </authorList>
    </citation>
    <scope>NUCLEOTIDE SEQUENCE [LARGE SCALE GENOMIC DNA]</scope>
    <source>
        <strain evidence="6">NBRC 108755</strain>
    </source>
</reference>
<evidence type="ECO:0000256" key="1">
    <source>
        <dbReference type="ARBA" id="ARBA00023015"/>
    </source>
</evidence>
<dbReference type="Pfam" id="PF00356">
    <property type="entry name" value="LacI"/>
    <property type="match status" value="1"/>
</dbReference>
<keyword evidence="1" id="KW-0805">Transcription regulation</keyword>
<dbReference type="SUPFAM" id="SSF47413">
    <property type="entry name" value="lambda repressor-like DNA-binding domains"/>
    <property type="match status" value="1"/>
</dbReference>
<proteinExistence type="predicted"/>
<dbReference type="CDD" id="cd01392">
    <property type="entry name" value="HTH_LacI"/>
    <property type="match status" value="1"/>
</dbReference>
<evidence type="ECO:0000313" key="5">
    <source>
        <dbReference type="EMBL" id="GMA91620.1"/>
    </source>
</evidence>
<accession>A0ABQ6JTM6</accession>
<evidence type="ECO:0000313" key="6">
    <source>
        <dbReference type="Proteomes" id="UP001157069"/>
    </source>
</evidence>
<dbReference type="Proteomes" id="UP001157069">
    <property type="component" value="Unassembled WGS sequence"/>
</dbReference>
<dbReference type="InterPro" id="IPR000843">
    <property type="entry name" value="HTH_LacI"/>
</dbReference>
<dbReference type="Gene3D" id="1.10.260.40">
    <property type="entry name" value="lambda repressor-like DNA-binding domains"/>
    <property type="match status" value="1"/>
</dbReference>
<sequence length="107" mass="11764">MAVRMADVARAAGVSVMTVSNVLNDRVPVGEPTRARVMAAVDELGYQVNLTARHLRAGRTDTIAFIAPSFHDYFGELADKLALPIEAEGATSCSHARARCPRRRWRR</sequence>
<comment type="caution">
    <text evidence="5">The sequence shown here is derived from an EMBL/GenBank/DDBJ whole genome shotgun (WGS) entry which is preliminary data.</text>
</comment>
<dbReference type="PANTHER" id="PTHR30146">
    <property type="entry name" value="LACI-RELATED TRANSCRIPTIONAL REPRESSOR"/>
    <property type="match status" value="1"/>
</dbReference>
<evidence type="ECO:0000256" key="2">
    <source>
        <dbReference type="ARBA" id="ARBA00023125"/>
    </source>
</evidence>
<dbReference type="PROSITE" id="PS00356">
    <property type="entry name" value="HTH_LACI_1"/>
    <property type="match status" value="1"/>
</dbReference>
<protein>
    <recommendedName>
        <fullName evidence="4">HTH lacI-type domain-containing protein</fullName>
    </recommendedName>
</protein>
<dbReference type="EMBL" id="BSVA01000001">
    <property type="protein sequence ID" value="GMA91620.1"/>
    <property type="molecule type" value="Genomic_DNA"/>
</dbReference>
<dbReference type="PROSITE" id="PS50932">
    <property type="entry name" value="HTH_LACI_2"/>
    <property type="match status" value="1"/>
</dbReference>
<keyword evidence="6" id="KW-1185">Reference proteome</keyword>
<feature type="domain" description="HTH lacI-type" evidence="4">
    <location>
        <begin position="3"/>
        <end position="57"/>
    </location>
</feature>
<dbReference type="InterPro" id="IPR010982">
    <property type="entry name" value="Lambda_DNA-bd_dom_sf"/>
</dbReference>
<dbReference type="PANTHER" id="PTHR30146:SF109">
    <property type="entry name" value="HTH-TYPE TRANSCRIPTIONAL REGULATOR GALS"/>
    <property type="match status" value="1"/>
</dbReference>
<evidence type="ECO:0000256" key="3">
    <source>
        <dbReference type="ARBA" id="ARBA00023163"/>
    </source>
</evidence>
<keyword evidence="2" id="KW-0238">DNA-binding</keyword>
<dbReference type="SMART" id="SM00354">
    <property type="entry name" value="HTH_LACI"/>
    <property type="match status" value="1"/>
</dbReference>
<organism evidence="5 6">
    <name type="scientific">Homoserinibacter gongjuensis</name>
    <dbReference type="NCBI Taxonomy" id="1162968"/>
    <lineage>
        <taxon>Bacteria</taxon>
        <taxon>Bacillati</taxon>
        <taxon>Actinomycetota</taxon>
        <taxon>Actinomycetes</taxon>
        <taxon>Micrococcales</taxon>
        <taxon>Microbacteriaceae</taxon>
        <taxon>Homoserinibacter</taxon>
    </lineage>
</organism>
<evidence type="ECO:0000259" key="4">
    <source>
        <dbReference type="PROSITE" id="PS50932"/>
    </source>
</evidence>
<name>A0ABQ6JTM6_9MICO</name>